<accession>A0A6C2URS3</accession>
<evidence type="ECO:0000256" key="1">
    <source>
        <dbReference type="SAM" id="Phobius"/>
    </source>
</evidence>
<protein>
    <recommendedName>
        <fullName evidence="2">OB domain-containing protein</fullName>
    </recommendedName>
</protein>
<keyword evidence="4" id="KW-1185">Reference proteome</keyword>
<dbReference type="RefSeq" id="WP_136064513.1">
    <property type="nucleotide sequence ID" value="NZ_CAAHFH010000002.1"/>
</dbReference>
<reference evidence="3 4" key="1">
    <citation type="submission" date="2019-04" db="EMBL/GenBank/DDBJ databases">
        <authorList>
            <person name="Van Vliet M D."/>
        </authorList>
    </citation>
    <scope>NUCLEOTIDE SEQUENCE [LARGE SCALE GENOMIC DNA]</scope>
    <source>
        <strain evidence="3 4">F21</strain>
    </source>
</reference>
<name>A0A6C2URS3_9BACT</name>
<keyword evidence="1" id="KW-0472">Membrane</keyword>
<organism evidence="3 4">
    <name type="scientific">Pontiella sulfatireligans</name>
    <dbReference type="NCBI Taxonomy" id="2750658"/>
    <lineage>
        <taxon>Bacteria</taxon>
        <taxon>Pseudomonadati</taxon>
        <taxon>Kiritimatiellota</taxon>
        <taxon>Kiritimatiellia</taxon>
        <taxon>Kiritimatiellales</taxon>
        <taxon>Pontiellaceae</taxon>
        <taxon>Pontiella</taxon>
    </lineage>
</organism>
<dbReference type="InterPro" id="IPR012340">
    <property type="entry name" value="NA-bd_OB-fold"/>
</dbReference>
<sequence>MAGQAPENRQVECPHCGRLTGAEPRCPHCGVRLKKRKGVRWFCIAAATTGFLVLLALCSVRREPPLVRIGEIRPIMNFSTVRIQGVLESDARRMGGGEVLYVVGDGTGSLAVFVSDPGDERLPRAGNSVAASGSLSIGSGGEVRMRARSVEAQAADGGSGLVLFHAGMKGERATVTGRVARVFAPRAGTKAPFKIVLEDAGGTLDVVHWLENAPDVKAGDELEVRGTVNIYKGAVELKVWSAEDIMKRAGGALL</sequence>
<dbReference type="InterPro" id="IPR004365">
    <property type="entry name" value="NA-bd_OB_tRNA"/>
</dbReference>
<evidence type="ECO:0000313" key="3">
    <source>
        <dbReference type="EMBL" id="VGO22839.1"/>
    </source>
</evidence>
<evidence type="ECO:0000259" key="2">
    <source>
        <dbReference type="Pfam" id="PF01336"/>
    </source>
</evidence>
<dbReference type="Pfam" id="PF01336">
    <property type="entry name" value="tRNA_anti-codon"/>
    <property type="match status" value="1"/>
</dbReference>
<keyword evidence="1" id="KW-1133">Transmembrane helix</keyword>
<dbReference type="Proteomes" id="UP000346198">
    <property type="component" value="Unassembled WGS sequence"/>
</dbReference>
<dbReference type="Gene3D" id="2.40.50.140">
    <property type="entry name" value="Nucleic acid-binding proteins"/>
    <property type="match status" value="1"/>
</dbReference>
<dbReference type="SUPFAM" id="SSF50249">
    <property type="entry name" value="Nucleic acid-binding proteins"/>
    <property type="match status" value="1"/>
</dbReference>
<proteinExistence type="predicted"/>
<feature type="domain" description="OB" evidence="2">
    <location>
        <begin position="174"/>
        <end position="244"/>
    </location>
</feature>
<keyword evidence="1" id="KW-0812">Transmembrane</keyword>
<evidence type="ECO:0000313" key="4">
    <source>
        <dbReference type="Proteomes" id="UP000346198"/>
    </source>
</evidence>
<feature type="transmembrane region" description="Helical" evidence="1">
    <location>
        <begin position="39"/>
        <end position="57"/>
    </location>
</feature>
<dbReference type="GO" id="GO:0003676">
    <property type="term" value="F:nucleic acid binding"/>
    <property type="evidence" value="ECO:0007669"/>
    <property type="project" value="InterPro"/>
</dbReference>
<gene>
    <name evidence="3" type="ORF">SCARR_04936</name>
</gene>
<dbReference type="AlphaFoldDB" id="A0A6C2URS3"/>
<dbReference type="EMBL" id="CAAHFH010000002">
    <property type="protein sequence ID" value="VGO22839.1"/>
    <property type="molecule type" value="Genomic_DNA"/>
</dbReference>